<name>A0A5N5GP73_9ROSA</name>
<dbReference type="GO" id="GO:0007166">
    <property type="term" value="P:cell surface receptor signaling pathway"/>
    <property type="evidence" value="ECO:0007669"/>
    <property type="project" value="InterPro"/>
</dbReference>
<evidence type="ECO:0000259" key="4">
    <source>
        <dbReference type="PROSITE" id="PS50011"/>
    </source>
</evidence>
<evidence type="ECO:0000256" key="3">
    <source>
        <dbReference type="SAM" id="Phobius"/>
    </source>
</evidence>
<dbReference type="GO" id="GO:0005886">
    <property type="term" value="C:plasma membrane"/>
    <property type="evidence" value="ECO:0007669"/>
    <property type="project" value="TreeGrafter"/>
</dbReference>
<evidence type="ECO:0000256" key="2">
    <source>
        <dbReference type="ARBA" id="ARBA00022840"/>
    </source>
</evidence>
<feature type="domain" description="Cyclic nucleotide-binding" evidence="5">
    <location>
        <begin position="174"/>
        <end position="215"/>
    </location>
</feature>
<keyword evidence="3" id="KW-0812">Transmembrane</keyword>
<dbReference type="InterPro" id="IPR018490">
    <property type="entry name" value="cNMP-bd_dom_sf"/>
</dbReference>
<accession>A0A5N5GP73</accession>
<feature type="domain" description="Protein kinase" evidence="4">
    <location>
        <begin position="330"/>
        <end position="609"/>
    </location>
</feature>
<evidence type="ECO:0000259" key="5">
    <source>
        <dbReference type="PROSITE" id="PS50042"/>
    </source>
</evidence>
<dbReference type="GO" id="GO:0004674">
    <property type="term" value="F:protein serine/threonine kinase activity"/>
    <property type="evidence" value="ECO:0007669"/>
    <property type="project" value="TreeGrafter"/>
</dbReference>
<dbReference type="Pfam" id="PF07714">
    <property type="entry name" value="PK_Tyr_Ser-Thr"/>
    <property type="match status" value="1"/>
</dbReference>
<dbReference type="PROSITE" id="PS50011">
    <property type="entry name" value="PROTEIN_KINASE_DOM"/>
    <property type="match status" value="1"/>
</dbReference>
<keyword evidence="7" id="KW-1185">Reference proteome</keyword>
<dbReference type="GO" id="GO:0005524">
    <property type="term" value="F:ATP binding"/>
    <property type="evidence" value="ECO:0007669"/>
    <property type="project" value="UniProtKB-KW"/>
</dbReference>
<reference evidence="7" key="2">
    <citation type="submission" date="2019-10" db="EMBL/GenBank/DDBJ databases">
        <title>A de novo genome assembly of a pear dwarfing rootstock.</title>
        <authorList>
            <person name="Wang F."/>
            <person name="Wang J."/>
            <person name="Li S."/>
            <person name="Zhang Y."/>
            <person name="Fang M."/>
            <person name="Ma L."/>
            <person name="Zhao Y."/>
            <person name="Jiang S."/>
        </authorList>
    </citation>
    <scope>NUCLEOTIDE SEQUENCE [LARGE SCALE GENOMIC DNA]</scope>
</reference>
<gene>
    <name evidence="6" type="ORF">D8674_023141</name>
</gene>
<sequence length="618" mass="70227">MELKRTLEEEIRETPIWIKGVLNFCMYIIASHIVGALWYFFAIQRMMVCRHSACRKDDGCDNRIFGCHDHHLFRNTTILNDLCPVSVSDNSSDTMHFDFGIFVTVLQFGVVGSTNYFQKFLSCFWWGLRNLSSLGSNLEPSVDGWENLYTVSISITGLLLFLYLIGNLQMPAFKFQNMEESVLKTICRHLQPKKYNRYDNIIQKGDPIQMFFIVEGAIALEGCVKGAGESYGGELLVWPFSTSFPDRVPTTAAESVKANTTVVEALVLKASDMKSVAIEFRKHFIKNYGRLLQNLVNCVSPISTTLAPSSSEAVLKFFTEEELEEATRNCSDDDYVNEEGYGIFYHSKLHGRDVVIKRCNSTTTTGEQYIQSQRLVQEAFVLSEFRHKNVVRLLGCCLATKWPIMVYDYDGTYAWTLSQHIHVKIPALYSLESRMKIAADTAGALACLHSMYVIHRDVRTENILIDRTTYIARVSGFGFSRLLHEDEDEMEDDVSTLPETSVYLDPEYLKSHVLTEKSDVYGFGVVLVELLTRRKPVSYHRPEGSLANKFVCSVQEGRLNQILDYKLMKDELSFEIAKKVSELAVTCLRSRGEERPSMEKVAVELEAVVQTIINSTKA</sequence>
<dbReference type="SUPFAM" id="SSF56112">
    <property type="entry name" value="Protein kinase-like (PK-like)"/>
    <property type="match status" value="1"/>
</dbReference>
<dbReference type="SUPFAM" id="SSF51206">
    <property type="entry name" value="cAMP-binding domain-like"/>
    <property type="match status" value="1"/>
</dbReference>
<dbReference type="PANTHER" id="PTHR27005:SF468">
    <property type="entry name" value="OS01G0310500 PROTEIN"/>
    <property type="match status" value="1"/>
</dbReference>
<evidence type="ECO:0000256" key="1">
    <source>
        <dbReference type="ARBA" id="ARBA00022741"/>
    </source>
</evidence>
<dbReference type="GO" id="GO:0004713">
    <property type="term" value="F:protein tyrosine kinase activity"/>
    <property type="evidence" value="ECO:0007669"/>
    <property type="project" value="InterPro"/>
</dbReference>
<dbReference type="InterPro" id="IPR045274">
    <property type="entry name" value="WAK-like"/>
</dbReference>
<feature type="transmembrane region" description="Helical" evidence="3">
    <location>
        <begin position="99"/>
        <end position="128"/>
    </location>
</feature>
<dbReference type="InterPro" id="IPR001245">
    <property type="entry name" value="Ser-Thr/Tyr_kinase_cat_dom"/>
</dbReference>
<keyword evidence="3" id="KW-1133">Transmembrane helix</keyword>
<dbReference type="Proteomes" id="UP000327157">
    <property type="component" value="Chromosome 3"/>
</dbReference>
<dbReference type="Gene3D" id="3.30.200.20">
    <property type="entry name" value="Phosphorylase Kinase, domain 1"/>
    <property type="match status" value="1"/>
</dbReference>
<dbReference type="SMART" id="SM00219">
    <property type="entry name" value="TyrKc"/>
    <property type="match status" value="1"/>
</dbReference>
<comment type="caution">
    <text evidence="6">The sequence shown here is derived from an EMBL/GenBank/DDBJ whole genome shotgun (WGS) entry which is preliminary data.</text>
</comment>
<reference evidence="6 7" key="1">
    <citation type="submission" date="2019-09" db="EMBL/GenBank/DDBJ databases">
        <authorList>
            <person name="Ou C."/>
        </authorList>
    </citation>
    <scope>NUCLEOTIDE SEQUENCE [LARGE SCALE GENOMIC DNA]</scope>
    <source>
        <strain evidence="6">S2</strain>
        <tissue evidence="6">Leaf</tissue>
    </source>
</reference>
<keyword evidence="2" id="KW-0067">ATP-binding</keyword>
<dbReference type="InterPro" id="IPR020635">
    <property type="entry name" value="Tyr_kinase_cat_dom"/>
</dbReference>
<protein>
    <submittedName>
        <fullName evidence="6">Uncharacterized protein</fullName>
    </submittedName>
</protein>
<dbReference type="AlphaFoldDB" id="A0A5N5GP73"/>
<dbReference type="PANTHER" id="PTHR27005">
    <property type="entry name" value="WALL-ASSOCIATED RECEPTOR KINASE-LIKE 21"/>
    <property type="match status" value="1"/>
</dbReference>
<dbReference type="EMBL" id="SMOL01000402">
    <property type="protein sequence ID" value="KAB2616553.1"/>
    <property type="molecule type" value="Genomic_DNA"/>
</dbReference>
<reference evidence="6 7" key="3">
    <citation type="submission" date="2019-11" db="EMBL/GenBank/DDBJ databases">
        <title>A de novo genome assembly of a pear dwarfing rootstock.</title>
        <authorList>
            <person name="Wang F."/>
            <person name="Wang J."/>
            <person name="Li S."/>
            <person name="Zhang Y."/>
            <person name="Fang M."/>
            <person name="Ma L."/>
            <person name="Zhao Y."/>
            <person name="Jiang S."/>
        </authorList>
    </citation>
    <scope>NUCLEOTIDE SEQUENCE [LARGE SCALE GENOMIC DNA]</scope>
    <source>
        <strain evidence="6">S2</strain>
        <tissue evidence="6">Leaf</tissue>
    </source>
</reference>
<organism evidence="6 7">
    <name type="scientific">Pyrus ussuriensis x Pyrus communis</name>
    <dbReference type="NCBI Taxonomy" id="2448454"/>
    <lineage>
        <taxon>Eukaryota</taxon>
        <taxon>Viridiplantae</taxon>
        <taxon>Streptophyta</taxon>
        <taxon>Embryophyta</taxon>
        <taxon>Tracheophyta</taxon>
        <taxon>Spermatophyta</taxon>
        <taxon>Magnoliopsida</taxon>
        <taxon>eudicotyledons</taxon>
        <taxon>Gunneridae</taxon>
        <taxon>Pentapetalae</taxon>
        <taxon>rosids</taxon>
        <taxon>fabids</taxon>
        <taxon>Rosales</taxon>
        <taxon>Rosaceae</taxon>
        <taxon>Amygdaloideae</taxon>
        <taxon>Maleae</taxon>
        <taxon>Pyrus</taxon>
    </lineage>
</organism>
<proteinExistence type="predicted"/>
<evidence type="ECO:0000313" key="6">
    <source>
        <dbReference type="EMBL" id="KAB2616553.1"/>
    </source>
</evidence>
<dbReference type="Gene3D" id="1.10.510.10">
    <property type="entry name" value="Transferase(Phosphotransferase) domain 1"/>
    <property type="match status" value="1"/>
</dbReference>
<dbReference type="OrthoDB" id="1166512at2759"/>
<dbReference type="InterPro" id="IPR011009">
    <property type="entry name" value="Kinase-like_dom_sf"/>
</dbReference>
<keyword evidence="1" id="KW-0547">Nucleotide-binding</keyword>
<dbReference type="Gene3D" id="2.60.120.10">
    <property type="entry name" value="Jelly Rolls"/>
    <property type="match status" value="1"/>
</dbReference>
<evidence type="ECO:0000313" key="7">
    <source>
        <dbReference type="Proteomes" id="UP000327157"/>
    </source>
</evidence>
<dbReference type="InterPro" id="IPR000595">
    <property type="entry name" value="cNMP-bd_dom"/>
</dbReference>
<dbReference type="SUPFAM" id="SSF81324">
    <property type="entry name" value="Voltage-gated potassium channels"/>
    <property type="match status" value="1"/>
</dbReference>
<feature type="transmembrane region" description="Helical" evidence="3">
    <location>
        <begin position="148"/>
        <end position="168"/>
    </location>
</feature>
<dbReference type="PROSITE" id="PS00109">
    <property type="entry name" value="PROTEIN_KINASE_TYR"/>
    <property type="match status" value="1"/>
</dbReference>
<dbReference type="InterPro" id="IPR014710">
    <property type="entry name" value="RmlC-like_jellyroll"/>
</dbReference>
<dbReference type="PROSITE" id="PS50042">
    <property type="entry name" value="CNMP_BINDING_3"/>
    <property type="match status" value="1"/>
</dbReference>
<keyword evidence="3" id="KW-0472">Membrane</keyword>
<dbReference type="InterPro" id="IPR000719">
    <property type="entry name" value="Prot_kinase_dom"/>
</dbReference>
<feature type="transmembrane region" description="Helical" evidence="3">
    <location>
        <begin position="20"/>
        <end position="41"/>
    </location>
</feature>
<dbReference type="InterPro" id="IPR008266">
    <property type="entry name" value="Tyr_kinase_AS"/>
</dbReference>